<comment type="caution">
    <text evidence="2">The sequence shown here is derived from an EMBL/GenBank/DDBJ whole genome shotgun (WGS) entry which is preliminary data.</text>
</comment>
<evidence type="ECO:0000313" key="2">
    <source>
        <dbReference type="EMBL" id="KSW11214.1"/>
    </source>
</evidence>
<protein>
    <submittedName>
        <fullName evidence="2">Amidohydrolase</fullName>
    </submittedName>
</protein>
<evidence type="ECO:0000259" key="1">
    <source>
        <dbReference type="Pfam" id="PF01979"/>
    </source>
</evidence>
<feature type="domain" description="Amidohydrolase-related" evidence="1">
    <location>
        <begin position="46"/>
        <end position="355"/>
    </location>
</feature>
<dbReference type="PANTHER" id="PTHR43135">
    <property type="entry name" value="ALPHA-D-RIBOSE 1-METHYLPHOSPHONATE 5-TRIPHOSPHATE DIPHOSPHATASE"/>
    <property type="match status" value="1"/>
</dbReference>
<organism evidence="2 3">
    <name type="scientific">Schaalia odontolytica</name>
    <dbReference type="NCBI Taxonomy" id="1660"/>
    <lineage>
        <taxon>Bacteria</taxon>
        <taxon>Bacillati</taxon>
        <taxon>Actinomycetota</taxon>
        <taxon>Actinomycetes</taxon>
        <taxon>Actinomycetales</taxon>
        <taxon>Actinomycetaceae</taxon>
        <taxon>Schaalia</taxon>
    </lineage>
</organism>
<keyword evidence="2" id="KW-0378">Hydrolase</keyword>
<dbReference type="GO" id="GO:0016810">
    <property type="term" value="F:hydrolase activity, acting on carbon-nitrogen (but not peptide) bonds"/>
    <property type="evidence" value="ECO:0007669"/>
    <property type="project" value="InterPro"/>
</dbReference>
<gene>
    <name evidence="2" type="ORF">APY09_07090</name>
</gene>
<dbReference type="AlphaFoldDB" id="A0A0V8RT11"/>
<dbReference type="SUPFAM" id="SSF51556">
    <property type="entry name" value="Metallo-dependent hydrolases"/>
    <property type="match status" value="1"/>
</dbReference>
<accession>A0A0V8RT11</accession>
<evidence type="ECO:0000313" key="3">
    <source>
        <dbReference type="Proteomes" id="UP000054686"/>
    </source>
</evidence>
<dbReference type="InterPro" id="IPR011059">
    <property type="entry name" value="Metal-dep_hydrolase_composite"/>
</dbReference>
<proteinExistence type="predicted"/>
<dbReference type="Gene3D" id="2.30.40.10">
    <property type="entry name" value="Urease, subunit C, domain 1"/>
    <property type="match status" value="1"/>
</dbReference>
<reference evidence="2 3" key="1">
    <citation type="submission" date="2015-10" db="EMBL/GenBank/DDBJ databases">
        <title>Draft Genome of Actinomyces odontolyticus subsp. actinosynbacter strain XH001.</title>
        <authorList>
            <person name="Mclean J.S."/>
            <person name="He X."/>
        </authorList>
    </citation>
    <scope>NUCLEOTIDE SEQUENCE [LARGE SCALE GENOMIC DNA]</scope>
    <source>
        <strain evidence="2 3">XH001</strain>
    </source>
</reference>
<dbReference type="RefSeq" id="WP_060567078.1">
    <property type="nucleotide sequence ID" value="NZ_CP040006.1"/>
</dbReference>
<sequence length="368" mass="39674">MEFSGLALWADNETERPSWVRGTWRVDGGVIRRVSDREEAPSAGCIVPGMVDTHCHIGYSDTGSVSEAEMVEQARATLASGVTVVRDCGVPVDNSPAARATGLHLIRCGRHVARPKRYMRDLPLDVDDQSELPAVLASMAHSSDGWVKIVGDWIDRSAGADSDLMPLWDPAVLIDAVAAVHEAGARIAVHAFSHRVIDSLIEAGVDDIEHGSGIDADQAREIAARGIAVTPTLRQVELFKDFAAQAGAKYPVYAATMQAMYDERRSHFEMLVDSGVLLLMGTDSGGYQDHGTIAGELDLWLQWGAPAEFTIDAATWVSQRYLSYPGLVEGAPADFLILDEDPRANPAILANPARVTLGGTPVWERLPA</sequence>
<dbReference type="InterPro" id="IPR032466">
    <property type="entry name" value="Metal_Hydrolase"/>
</dbReference>
<dbReference type="Gene3D" id="3.20.20.140">
    <property type="entry name" value="Metal-dependent hydrolases"/>
    <property type="match status" value="1"/>
</dbReference>
<dbReference type="InterPro" id="IPR051781">
    <property type="entry name" value="Metallo-dep_Hydrolase"/>
</dbReference>
<dbReference type="OrthoDB" id="3189065at2"/>
<dbReference type="Proteomes" id="UP000054686">
    <property type="component" value="Unassembled WGS sequence"/>
</dbReference>
<dbReference type="EMBL" id="LLVT01000002">
    <property type="protein sequence ID" value="KSW11214.1"/>
    <property type="molecule type" value="Genomic_DNA"/>
</dbReference>
<dbReference type="PANTHER" id="PTHR43135:SF4">
    <property type="entry name" value="AMIDOHYDROLASE-RELATED DOMAIN-CONTAINING PROTEIN"/>
    <property type="match status" value="1"/>
</dbReference>
<name>A0A0V8RT11_9ACTO</name>
<dbReference type="Pfam" id="PF01979">
    <property type="entry name" value="Amidohydro_1"/>
    <property type="match status" value="1"/>
</dbReference>
<dbReference type="InterPro" id="IPR006680">
    <property type="entry name" value="Amidohydro-rel"/>
</dbReference>